<dbReference type="AlphaFoldDB" id="A0A1H4D7G7"/>
<organism evidence="2 3">
    <name type="scientific">Alkalimonas amylolytica</name>
    <dbReference type="NCBI Taxonomy" id="152573"/>
    <lineage>
        <taxon>Bacteria</taxon>
        <taxon>Pseudomonadati</taxon>
        <taxon>Pseudomonadota</taxon>
        <taxon>Gammaproteobacteria</taxon>
        <taxon>Alkalimonas</taxon>
    </lineage>
</organism>
<evidence type="ECO:0000313" key="3">
    <source>
        <dbReference type="Proteomes" id="UP000198773"/>
    </source>
</evidence>
<dbReference type="Proteomes" id="UP000198773">
    <property type="component" value="Unassembled WGS sequence"/>
</dbReference>
<gene>
    <name evidence="2" type="ORF">SAMN04488051_105110</name>
</gene>
<evidence type="ECO:0008006" key="4">
    <source>
        <dbReference type="Google" id="ProtNLM"/>
    </source>
</evidence>
<keyword evidence="1" id="KW-1133">Transmembrane helix</keyword>
<keyword evidence="3" id="KW-1185">Reference proteome</keyword>
<name>A0A1H4D7G7_ALKAM</name>
<sequence length="348" mass="40362">MLLLQKLTKALLWLTLGTLLLVVSFYVLLLAINWQDEAPSANAHLLQSTFQMNAPVADNINGYSYFLRHNTQALLPVSDKLRALFAACDRKDCYVELSAASPDVYTLIEEHQALLGFYQHLLQFRYWQEPPLRHHSQIPSYQSLASAHRLYLLHIWLQLQADDATAARQLLQQDLQFWRLVIRHNNHLLGISISRAALQRHFFFSQMLLAQLEPEQQVALAPSAWHEPFSVDELSLRNAIAGEWFLRSSLVKEAMASPFNHWGDNWYEQLRMRFVMPLLLPQATANDYATQLLACLGESQLPELRWYHWLYNPVGKVLNHSSSLDCYRYNLQQLEQHRLDTIAPLARH</sequence>
<evidence type="ECO:0000256" key="1">
    <source>
        <dbReference type="SAM" id="Phobius"/>
    </source>
</evidence>
<dbReference type="OrthoDB" id="6252706at2"/>
<proteinExistence type="predicted"/>
<dbReference type="RefSeq" id="WP_091342857.1">
    <property type="nucleotide sequence ID" value="NZ_FNRM01000005.1"/>
</dbReference>
<dbReference type="EMBL" id="FNRM01000005">
    <property type="protein sequence ID" value="SEA68674.1"/>
    <property type="molecule type" value="Genomic_DNA"/>
</dbReference>
<evidence type="ECO:0000313" key="2">
    <source>
        <dbReference type="EMBL" id="SEA68674.1"/>
    </source>
</evidence>
<feature type="transmembrane region" description="Helical" evidence="1">
    <location>
        <begin position="12"/>
        <end position="34"/>
    </location>
</feature>
<protein>
    <recommendedName>
        <fullName evidence="4">DUF3080 domain-containing protein</fullName>
    </recommendedName>
</protein>
<accession>A0A1H4D7G7</accession>
<reference evidence="2 3" key="1">
    <citation type="submission" date="2016-10" db="EMBL/GenBank/DDBJ databases">
        <authorList>
            <person name="de Groot N.N."/>
        </authorList>
    </citation>
    <scope>NUCLEOTIDE SEQUENCE [LARGE SCALE GENOMIC DNA]</scope>
    <source>
        <strain evidence="2 3">CGMCC 1.3430</strain>
    </source>
</reference>
<keyword evidence="1" id="KW-0812">Transmembrane</keyword>
<keyword evidence="1" id="KW-0472">Membrane</keyword>